<evidence type="ECO:0000313" key="1">
    <source>
        <dbReference type="Ensembl" id="ENSCHIP00010020405.1"/>
    </source>
</evidence>
<proteinExistence type="predicted"/>
<name>A0A8C2QZL2_CAPHI</name>
<dbReference type="AlphaFoldDB" id="A0A8C2QZL2"/>
<organism evidence="1">
    <name type="scientific">Capra hircus</name>
    <name type="common">Goat</name>
    <dbReference type="NCBI Taxonomy" id="9925"/>
    <lineage>
        <taxon>Eukaryota</taxon>
        <taxon>Metazoa</taxon>
        <taxon>Chordata</taxon>
        <taxon>Craniata</taxon>
        <taxon>Vertebrata</taxon>
        <taxon>Euteleostomi</taxon>
        <taxon>Mammalia</taxon>
        <taxon>Eutheria</taxon>
        <taxon>Laurasiatheria</taxon>
        <taxon>Artiodactyla</taxon>
        <taxon>Ruminantia</taxon>
        <taxon>Pecora</taxon>
        <taxon>Bovidae</taxon>
        <taxon>Caprinae</taxon>
        <taxon>Capra</taxon>
    </lineage>
</organism>
<reference evidence="1" key="2">
    <citation type="submission" date="2025-08" db="UniProtKB">
        <authorList>
            <consortium name="Ensembl"/>
        </authorList>
    </citation>
    <scope>IDENTIFICATION</scope>
</reference>
<dbReference type="Ensembl" id="ENSCHIT00010028695.1">
    <property type="protein sequence ID" value="ENSCHIP00010020405.1"/>
    <property type="gene ID" value="ENSCHIG00010015027.1"/>
</dbReference>
<sequence length="47" mass="5471">MEHVTEGSWESLPVPLHPQVLSVLRELGFPYMTPVQVLEKASWRRCH</sequence>
<accession>A0A8C2QZL2</accession>
<reference evidence="1" key="1">
    <citation type="submission" date="2019-03" db="EMBL/GenBank/DDBJ databases">
        <title>Genome sequencing and reference-guided assembly of Black Bengal Goat (Capra hircus).</title>
        <authorList>
            <person name="Siddiki A.Z."/>
            <person name="Baten A."/>
            <person name="Billah M."/>
            <person name="Alam M.A.U."/>
            <person name="Shawrob K.S.M."/>
            <person name="Saha S."/>
            <person name="Chowdhury M."/>
            <person name="Rahman A.H."/>
            <person name="Stear M."/>
            <person name="Miah G."/>
            <person name="Das G.B."/>
            <person name="Hossain M.M."/>
            <person name="Kumkum M."/>
            <person name="Islam M.S."/>
            <person name="Mollah A.M."/>
            <person name="Ahsan A."/>
            <person name="Tusar F."/>
            <person name="Khan M.K.I."/>
        </authorList>
    </citation>
    <scope>NUCLEOTIDE SEQUENCE [LARGE SCALE GENOMIC DNA]</scope>
</reference>
<protein>
    <submittedName>
        <fullName evidence="1">Uncharacterized protein</fullName>
    </submittedName>
</protein>